<dbReference type="AlphaFoldDB" id="A0A1M6KXJ5"/>
<dbReference type="PIRSF" id="PIRSF037258">
    <property type="entry name" value="DUF965_bac"/>
    <property type="match status" value="1"/>
</dbReference>
<accession>A0A1M6KXJ5</accession>
<dbReference type="RefSeq" id="WP_073272757.1">
    <property type="nucleotide sequence ID" value="NZ_FRAC01000006.1"/>
</dbReference>
<evidence type="ECO:0000313" key="3">
    <source>
        <dbReference type="EMBL" id="SHJ63614.1"/>
    </source>
</evidence>
<dbReference type="STRING" id="1121322.SAMN02745136_00615"/>
<proteinExistence type="inferred from homology"/>
<name>A0A1M6KXJ5_9FIRM</name>
<dbReference type="PANTHER" id="PTHR40067">
    <property type="entry name" value="UPF0297 PROTEIN YRZL"/>
    <property type="match status" value="1"/>
</dbReference>
<dbReference type="Pfam" id="PF06135">
    <property type="entry name" value="IreB"/>
    <property type="match status" value="1"/>
</dbReference>
<dbReference type="PANTHER" id="PTHR40067:SF1">
    <property type="entry name" value="UPF0297 PROTEIN YRZL"/>
    <property type="match status" value="1"/>
</dbReference>
<dbReference type="InterPro" id="IPR009309">
    <property type="entry name" value="IreB"/>
</dbReference>
<protein>
    <recommendedName>
        <fullName evidence="2">UPF0297 protein SAMN02745136_00615</fullName>
    </recommendedName>
</protein>
<dbReference type="NCBIfam" id="NF003997">
    <property type="entry name" value="PRK05473.1"/>
    <property type="match status" value="1"/>
</dbReference>
<dbReference type="HAMAP" id="MF_01507">
    <property type="entry name" value="UPF0297"/>
    <property type="match status" value="1"/>
</dbReference>
<sequence length="86" mass="10060">MQEMNNTQFFKVQKENEISVREIISTVYTAMTEKGYNPVNQIVGYIMSGDPTYITNHKGARSLIMKVERDEILEQLLNDYIDRNLK</sequence>
<organism evidence="3 4">
    <name type="scientific">Anaerocolumna jejuensis DSM 15929</name>
    <dbReference type="NCBI Taxonomy" id="1121322"/>
    <lineage>
        <taxon>Bacteria</taxon>
        <taxon>Bacillati</taxon>
        <taxon>Bacillota</taxon>
        <taxon>Clostridia</taxon>
        <taxon>Lachnospirales</taxon>
        <taxon>Lachnospiraceae</taxon>
        <taxon>Anaerocolumna</taxon>
    </lineage>
</organism>
<gene>
    <name evidence="3" type="ORF">SAMN02745136_00615</name>
</gene>
<evidence type="ECO:0000256" key="1">
    <source>
        <dbReference type="ARBA" id="ARBA00010888"/>
    </source>
</evidence>
<dbReference type="OrthoDB" id="9796303at2"/>
<reference evidence="3 4" key="1">
    <citation type="submission" date="2016-11" db="EMBL/GenBank/DDBJ databases">
        <authorList>
            <person name="Jaros S."/>
            <person name="Januszkiewicz K."/>
            <person name="Wedrychowicz H."/>
        </authorList>
    </citation>
    <scope>NUCLEOTIDE SEQUENCE [LARGE SCALE GENOMIC DNA]</scope>
    <source>
        <strain evidence="3 4">DSM 15929</strain>
    </source>
</reference>
<evidence type="ECO:0000313" key="4">
    <source>
        <dbReference type="Proteomes" id="UP000184386"/>
    </source>
</evidence>
<evidence type="ECO:0000256" key="2">
    <source>
        <dbReference type="HAMAP-Rule" id="MF_01507"/>
    </source>
</evidence>
<dbReference type="Proteomes" id="UP000184386">
    <property type="component" value="Unassembled WGS sequence"/>
</dbReference>
<dbReference type="EMBL" id="FRAC01000006">
    <property type="protein sequence ID" value="SHJ63614.1"/>
    <property type="molecule type" value="Genomic_DNA"/>
</dbReference>
<comment type="similarity">
    <text evidence="1 2">Belongs to the UPF0297 family.</text>
</comment>
<keyword evidence="4" id="KW-1185">Reference proteome</keyword>